<evidence type="ECO:0000313" key="4">
    <source>
        <dbReference type="EMBL" id="AEI11893.1"/>
    </source>
</evidence>
<dbReference type="AlphaFoldDB" id="F8A338"/>
<keyword evidence="2" id="KW-0812">Transmembrane</keyword>
<dbReference type="OrthoDB" id="9810871at2"/>
<dbReference type="RefSeq" id="WP_013883412.1">
    <property type="nucleotide sequence ID" value="NC_015671.1"/>
</dbReference>
<evidence type="ECO:0000313" key="5">
    <source>
        <dbReference type="Proteomes" id="UP000000485"/>
    </source>
</evidence>
<proteinExistence type="predicted"/>
<feature type="region of interest" description="Disordered" evidence="1">
    <location>
        <begin position="185"/>
        <end position="204"/>
    </location>
</feature>
<organism evidence="4 5">
    <name type="scientific">Cellulomonas gilvus (strain ATCC 13127 / NRRL B-14078)</name>
    <name type="common">Cellvibrio gilvus</name>
    <dbReference type="NCBI Taxonomy" id="593907"/>
    <lineage>
        <taxon>Bacteria</taxon>
        <taxon>Bacillati</taxon>
        <taxon>Actinomycetota</taxon>
        <taxon>Actinomycetes</taxon>
        <taxon>Micrococcales</taxon>
        <taxon>Cellulomonadaceae</taxon>
        <taxon>Cellulomonas</taxon>
    </lineage>
</organism>
<reference evidence="5" key="1">
    <citation type="submission" date="2011-04" db="EMBL/GenBank/DDBJ databases">
        <title>Complete sequence of Cellvibrio gilvus ATCC 13127.</title>
        <authorList>
            <person name="Lucas S."/>
            <person name="Han J."/>
            <person name="Lapidus A."/>
            <person name="Cheng J.-F."/>
            <person name="Goodwin L."/>
            <person name="Pitluck S."/>
            <person name="Peters L."/>
            <person name="Munk A."/>
            <person name="Detter J.C."/>
            <person name="Han C."/>
            <person name="Tapia R."/>
            <person name="Land M."/>
            <person name="Hauser L."/>
            <person name="Kyrpides N."/>
            <person name="Ivanova N."/>
            <person name="Ovchinnikova G."/>
            <person name="Pagani I."/>
            <person name="Mead D."/>
            <person name="Brumm P."/>
            <person name="Woyke T."/>
        </authorList>
    </citation>
    <scope>NUCLEOTIDE SEQUENCE [LARGE SCALE GENOMIC DNA]</scope>
    <source>
        <strain evidence="5">ATCC 13127 / NRRL B-14078</strain>
    </source>
</reference>
<name>F8A338_CELGA</name>
<accession>F8A338</accession>
<keyword evidence="2" id="KW-1133">Transmembrane helix</keyword>
<dbReference type="HOGENOM" id="CLU_087540_0_0_11"/>
<dbReference type="KEGG" id="cga:Celgi_1374"/>
<protein>
    <submittedName>
        <fullName evidence="4">Nuclear export factor GLE1</fullName>
    </submittedName>
</protein>
<dbReference type="CDD" id="cd08545">
    <property type="entry name" value="YcnI_like"/>
    <property type="match status" value="1"/>
</dbReference>
<dbReference type="STRING" id="593907.Celgi_1374"/>
<dbReference type="eggNOG" id="COG4549">
    <property type="taxonomic scope" value="Bacteria"/>
</dbReference>
<evidence type="ECO:0000256" key="2">
    <source>
        <dbReference type="SAM" id="Phobius"/>
    </source>
</evidence>
<feature type="transmembrane region" description="Helical" evidence="2">
    <location>
        <begin position="214"/>
        <end position="232"/>
    </location>
</feature>
<gene>
    <name evidence="4" type="ordered locus">Celgi_1374</name>
</gene>
<dbReference type="Pfam" id="PF07987">
    <property type="entry name" value="DUF1775"/>
    <property type="match status" value="1"/>
</dbReference>
<feature type="domain" description="YncI copper-binding" evidence="3">
    <location>
        <begin position="32"/>
        <end position="179"/>
    </location>
</feature>
<evidence type="ECO:0000259" key="3">
    <source>
        <dbReference type="Pfam" id="PF07987"/>
    </source>
</evidence>
<evidence type="ECO:0000256" key="1">
    <source>
        <dbReference type="SAM" id="MobiDB-lite"/>
    </source>
</evidence>
<dbReference type="Proteomes" id="UP000000485">
    <property type="component" value="Chromosome"/>
</dbReference>
<dbReference type="InterPro" id="IPR038507">
    <property type="entry name" value="YcnI-like_sf"/>
</dbReference>
<keyword evidence="2" id="KW-0472">Membrane</keyword>
<dbReference type="EMBL" id="CP002665">
    <property type="protein sequence ID" value="AEI11893.1"/>
    <property type="molecule type" value="Genomic_DNA"/>
</dbReference>
<sequence length="242" mass="24405" precursor="true">MSKSPRALARLISTGVAAAALVVVPAIGASAHVRVVPESTAAGSWTALTFRVPTESETASTTGLAVELPTATPFLHVSVRPVPGWSASVEEGDLPEPVEIDGTTVTRAPLRVVWTATGDAAVAPGQFQEFAISAGPLPDEGTTVVLPAAQTYSDGTVVRWADVPTGDDEPEHPAPVFEVTAADGSAHGAGADEHGAATPGATAAQGWSDPVARGLGAGALVLGAAAVMLALTGRRRAAREER</sequence>
<dbReference type="InterPro" id="IPR012533">
    <property type="entry name" value="YcnI-copper_dom"/>
</dbReference>
<dbReference type="Gene3D" id="2.60.40.2230">
    <property type="entry name" value="Uncharacterised protein YcnI-like PF07987, DUF1775"/>
    <property type="match status" value="1"/>
</dbReference>
<keyword evidence="5" id="KW-1185">Reference proteome</keyword>